<evidence type="ECO:0000256" key="3">
    <source>
        <dbReference type="ARBA" id="ARBA00022692"/>
    </source>
</evidence>
<evidence type="ECO:0000313" key="8">
    <source>
        <dbReference type="EMBL" id="PIQ85801.1"/>
    </source>
</evidence>
<evidence type="ECO:0000256" key="4">
    <source>
        <dbReference type="ARBA" id="ARBA00022989"/>
    </source>
</evidence>
<reference evidence="8 9" key="1">
    <citation type="submission" date="2017-09" db="EMBL/GenBank/DDBJ databases">
        <title>Depth-based differentiation of microbial function through sediment-hosted aquifers and enrichment of novel symbionts in the deep terrestrial subsurface.</title>
        <authorList>
            <person name="Probst A.J."/>
            <person name="Ladd B."/>
            <person name="Jarett J.K."/>
            <person name="Geller-Mcgrath D.E."/>
            <person name="Sieber C.M."/>
            <person name="Emerson J.B."/>
            <person name="Anantharaman K."/>
            <person name="Thomas B.C."/>
            <person name="Malmstrom R."/>
            <person name="Stieglmeier M."/>
            <person name="Klingl A."/>
            <person name="Woyke T."/>
            <person name="Ryan C.M."/>
            <person name="Banfield J.F."/>
        </authorList>
    </citation>
    <scope>NUCLEOTIDE SEQUENCE [LARGE SCALE GENOMIC DNA]</scope>
    <source>
        <strain evidence="8">CG11_big_fil_rev_8_21_14_0_20_45_26</strain>
    </source>
</reference>
<keyword evidence="3" id="KW-0812">Transmembrane</keyword>
<evidence type="ECO:0000256" key="6">
    <source>
        <dbReference type="ARBA" id="ARBA00023306"/>
    </source>
</evidence>
<evidence type="ECO:0000256" key="2">
    <source>
        <dbReference type="ARBA" id="ARBA00022618"/>
    </source>
</evidence>
<evidence type="ECO:0000256" key="7">
    <source>
        <dbReference type="SAM" id="Coils"/>
    </source>
</evidence>
<keyword evidence="6" id="KW-0131">Cell cycle</keyword>
<dbReference type="PANTHER" id="PTHR37485">
    <property type="entry name" value="CELL DIVISION PROTEIN FTSB"/>
    <property type="match status" value="1"/>
</dbReference>
<name>A0A2H0LN56_9BACT</name>
<dbReference type="InterPro" id="IPR023081">
    <property type="entry name" value="Cell_div_FtsB"/>
</dbReference>
<keyword evidence="5" id="KW-0472">Membrane</keyword>
<keyword evidence="1" id="KW-1003">Cell membrane</keyword>
<dbReference type="AlphaFoldDB" id="A0A2H0LN56"/>
<keyword evidence="4" id="KW-1133">Transmembrane helix</keyword>
<comment type="caution">
    <text evidence="8">The sequence shown here is derived from an EMBL/GenBank/DDBJ whole genome shotgun (WGS) entry which is preliminary data.</text>
</comment>
<accession>A0A2H0LN56</accession>
<dbReference type="InterPro" id="IPR007060">
    <property type="entry name" value="FtsL/DivIC"/>
</dbReference>
<keyword evidence="7" id="KW-0175">Coiled coil</keyword>
<dbReference type="Pfam" id="PF04977">
    <property type="entry name" value="DivIC"/>
    <property type="match status" value="1"/>
</dbReference>
<proteinExistence type="predicted"/>
<feature type="coiled-coil region" evidence="7">
    <location>
        <begin position="27"/>
        <end position="54"/>
    </location>
</feature>
<protein>
    <recommendedName>
        <fullName evidence="10">Septum formation initiator</fullName>
    </recommendedName>
</protein>
<evidence type="ECO:0000256" key="1">
    <source>
        <dbReference type="ARBA" id="ARBA00022475"/>
    </source>
</evidence>
<gene>
    <name evidence="8" type="ORF">COV74_07230</name>
</gene>
<dbReference type="EMBL" id="PCVY01000060">
    <property type="protein sequence ID" value="PIQ85801.1"/>
    <property type="molecule type" value="Genomic_DNA"/>
</dbReference>
<evidence type="ECO:0000313" key="9">
    <source>
        <dbReference type="Proteomes" id="UP000230859"/>
    </source>
</evidence>
<keyword evidence="2" id="KW-0132">Cell division</keyword>
<dbReference type="GO" id="GO:0043093">
    <property type="term" value="P:FtsZ-dependent cytokinesis"/>
    <property type="evidence" value="ECO:0007669"/>
    <property type="project" value="TreeGrafter"/>
</dbReference>
<dbReference type="PANTHER" id="PTHR37485:SF1">
    <property type="entry name" value="CELL DIVISION PROTEIN FTSB"/>
    <property type="match status" value="1"/>
</dbReference>
<evidence type="ECO:0000256" key="5">
    <source>
        <dbReference type="ARBA" id="ARBA00023136"/>
    </source>
</evidence>
<dbReference type="GO" id="GO:0030428">
    <property type="term" value="C:cell septum"/>
    <property type="evidence" value="ECO:0007669"/>
    <property type="project" value="TreeGrafter"/>
</dbReference>
<organism evidence="8 9">
    <name type="scientific">Candidatus Abzuiibacterium crystallinum</name>
    <dbReference type="NCBI Taxonomy" id="1974748"/>
    <lineage>
        <taxon>Bacteria</taxon>
        <taxon>Pseudomonadati</taxon>
        <taxon>Candidatus Omnitrophota</taxon>
        <taxon>Candidatus Abzuiibacterium</taxon>
    </lineage>
</organism>
<sequence>MRISKPVWVLLVVLALLFLYLPSLSHYFKLRHQEEKLNREIKEMTERITSLKEEEHLIRHDLAHLEKVVRQELGLVQPGEVVYKLVPEDQLTAPAPGNQTESIQNQADQEAAKVIQLKK</sequence>
<dbReference type="Proteomes" id="UP000230859">
    <property type="component" value="Unassembled WGS sequence"/>
</dbReference>
<evidence type="ECO:0008006" key="10">
    <source>
        <dbReference type="Google" id="ProtNLM"/>
    </source>
</evidence>